<feature type="signal peptide" evidence="9">
    <location>
        <begin position="1"/>
        <end position="33"/>
    </location>
</feature>
<dbReference type="PANTHER" id="PTHR30069:SF29">
    <property type="entry name" value="HEMOGLOBIN AND HEMOGLOBIN-HAPTOGLOBIN-BINDING PROTEIN 1-RELATED"/>
    <property type="match status" value="1"/>
</dbReference>
<sequence>MKNEFFKFSSRRILFSTVMASALLAGSPQTVFAEVNGVQTVMQTGTVKGQVVDATGEPVIGATVQVKGTTNGTITDFDGNFTLNNVPEKGILVISYIGYKTQEVNISGKTNVKVVLKEDTEVLDEVVVVGYGAQKKASLTSSISQIKGDEAFKNKGIANATVALQGEVPGLTITRTSTRPGSEGAEMKIRGDISVNGKSSPLVIIDGITGSLDELNAMDASDIENISVLKDASAAIYGARSASGVVLVTTKRGKKGKAQISYSGSVSRTINGIQPPITNNREWLDMFYEAQYNDAAALNPSLTTADEIHKAVNWWIFNSFGGPTLDQSDIDPATGAPTVYKGETLFNALRAGKVLTLQNGDKVERWDPNVYMMDYLYGQATSQKHSISISGADEKFSYRASLGYADNNSQLKVANDGEKKYSGRLNADYQATDALKFETSMSYDKRDIITPTTDVGAGYFDPWFWTVYNKNGQAYDTFSGNRNPIGGLTQGGEKKNSLTTFRGSAKATYDFSKWVKGLSISASGAYKTVQRNMQEVKNKVQYYDWVGTQTGNKQGPGQLKEEIAKWENITLGAFANYNRTFADVHSVSAMLGMTAEQETYKRVGAVRKSGAVYPGSGLADLDVWVNGNNNEAYGGQNSWGLVSYLGRLNYTYADKYSIEVLGRRDGSSKLAKEQRWKNFYSISGFWRLSNEDFLKDVSWLSDLKLRYNYGRTGSVEGIDNYERFATIKTGTTIFGVNPGTHTSLWVDGMRSAERTWETIDSHDVGVDFAFLSNRLRGSFDYFIKTNNGMFIDVQYPSILGAAAPKTNNGKFRARGWELALNWNDQIGQVKYNIGGSLSDAWSKVLELANNENVPNEGKNENRLIGMPRQALYVYQTDGIFQSADEVAAYYEKYYWNADHSGPKANNILPAPQEASTNTLRPGARKVVDLNGDGAITKDDLYYAGDMAPRLTFGFKLGLEWKGIDFSAFFQGVGKQVLLRGGYLAAPWTTNYVLQNKNFAGKMWSENNRDAEYTIASRDQNFNKWNYNNKDVSVQNNRYVRLKSLVVGYSLPQKWISKAGLSKLRVYFSGDDLWEWTKVKDGYDPEYGENSNNTFPFSRLLTFGVDVTF</sequence>
<dbReference type="InterPro" id="IPR037066">
    <property type="entry name" value="Plug_dom_sf"/>
</dbReference>
<dbReference type="AlphaFoldDB" id="A0A078QXS4"/>
<evidence type="ECO:0000256" key="4">
    <source>
        <dbReference type="ARBA" id="ARBA00022692"/>
    </source>
</evidence>
<keyword evidence="6 8" id="KW-0472">Membrane</keyword>
<dbReference type="Gene3D" id="2.170.130.10">
    <property type="entry name" value="TonB-dependent receptor, plug domain"/>
    <property type="match status" value="1"/>
</dbReference>
<evidence type="ECO:0000256" key="3">
    <source>
        <dbReference type="ARBA" id="ARBA00022452"/>
    </source>
</evidence>
<evidence type="ECO:0000313" key="11">
    <source>
        <dbReference type="EMBL" id="KDS26472.1"/>
    </source>
</evidence>
<dbReference type="NCBIfam" id="TIGR04057">
    <property type="entry name" value="SusC_RagA_signa"/>
    <property type="match status" value="1"/>
</dbReference>
<keyword evidence="3 8" id="KW-1134">Transmembrane beta strand</keyword>
<dbReference type="Pfam" id="PF13715">
    <property type="entry name" value="CarbopepD_reg_2"/>
    <property type="match status" value="1"/>
</dbReference>
<evidence type="ECO:0000256" key="6">
    <source>
        <dbReference type="ARBA" id="ARBA00023136"/>
    </source>
</evidence>
<dbReference type="Proteomes" id="UP000028134">
    <property type="component" value="Unassembled WGS sequence"/>
</dbReference>
<evidence type="ECO:0000256" key="1">
    <source>
        <dbReference type="ARBA" id="ARBA00004571"/>
    </source>
</evidence>
<evidence type="ECO:0000256" key="8">
    <source>
        <dbReference type="PROSITE-ProRule" id="PRU01360"/>
    </source>
</evidence>
<reference evidence="11 12" key="1">
    <citation type="submission" date="2014-04" db="EMBL/GenBank/DDBJ databases">
        <authorList>
            <person name="Sears C."/>
            <person name="Carroll K."/>
            <person name="Sack B.R."/>
            <person name="Qadri F."/>
            <person name="Myers L.L."/>
            <person name="Chung G.-T."/>
            <person name="Escheverria P."/>
            <person name="Fraser C.M."/>
            <person name="Sadzewicz L."/>
            <person name="Shefchek K.A."/>
            <person name="Tallon L."/>
            <person name="Das S.P."/>
            <person name="Daugherty S."/>
            <person name="Mongodin E.F."/>
        </authorList>
    </citation>
    <scope>NUCLEOTIDE SEQUENCE [LARGE SCALE GENOMIC DNA]</scope>
    <source>
        <strain evidence="12">3775 SL(B) 10 (iv)</strain>
    </source>
</reference>
<keyword evidence="7 8" id="KW-0998">Cell outer membrane</keyword>
<dbReference type="EMBL" id="JNHI01000045">
    <property type="protein sequence ID" value="KDS26472.1"/>
    <property type="molecule type" value="Genomic_DNA"/>
</dbReference>
<comment type="caution">
    <text evidence="11">The sequence shown here is derived from an EMBL/GenBank/DDBJ whole genome shotgun (WGS) entry which is preliminary data.</text>
</comment>
<comment type="similarity">
    <text evidence="8">Belongs to the TonB-dependent receptor family.</text>
</comment>
<evidence type="ECO:0000259" key="10">
    <source>
        <dbReference type="Pfam" id="PF07715"/>
    </source>
</evidence>
<dbReference type="GeneID" id="5301096"/>
<dbReference type="NCBIfam" id="TIGR04056">
    <property type="entry name" value="OMP_RagA_SusC"/>
    <property type="match status" value="1"/>
</dbReference>
<feature type="domain" description="TonB-dependent receptor plug" evidence="10">
    <location>
        <begin position="136"/>
        <end position="245"/>
    </location>
</feature>
<dbReference type="SUPFAM" id="SSF56935">
    <property type="entry name" value="Porins"/>
    <property type="match status" value="1"/>
</dbReference>
<dbReference type="GO" id="GO:0015344">
    <property type="term" value="F:siderophore uptake transmembrane transporter activity"/>
    <property type="evidence" value="ECO:0007669"/>
    <property type="project" value="TreeGrafter"/>
</dbReference>
<dbReference type="RefSeq" id="WP_005843090.1">
    <property type="nucleotide sequence ID" value="NZ_JNHI01000045.1"/>
</dbReference>
<evidence type="ECO:0000256" key="2">
    <source>
        <dbReference type="ARBA" id="ARBA00022448"/>
    </source>
</evidence>
<organism evidence="11 12">
    <name type="scientific">Phocaeicola vulgatus str. 3775 SL</name>
    <name type="common">B</name>
    <name type="synonym">iv</name>
    <dbReference type="NCBI Taxonomy" id="1339350"/>
    <lineage>
        <taxon>Bacteria</taxon>
        <taxon>Pseudomonadati</taxon>
        <taxon>Bacteroidota</taxon>
        <taxon>Bacteroidia</taxon>
        <taxon>Bacteroidales</taxon>
        <taxon>Bacteroidaceae</taxon>
        <taxon>Phocaeicola</taxon>
    </lineage>
</organism>
<comment type="subcellular location">
    <subcellularLocation>
        <location evidence="1 8">Cell outer membrane</location>
        <topology evidence="1 8">Multi-pass membrane protein</topology>
    </subcellularLocation>
</comment>
<dbReference type="InterPro" id="IPR023996">
    <property type="entry name" value="TonB-dep_OMP_SusC/RagA"/>
</dbReference>
<proteinExistence type="inferred from homology"/>
<gene>
    <name evidence="11" type="ORF">M097_4161</name>
</gene>
<evidence type="ECO:0000256" key="9">
    <source>
        <dbReference type="SAM" id="SignalP"/>
    </source>
</evidence>
<dbReference type="PANTHER" id="PTHR30069">
    <property type="entry name" value="TONB-DEPENDENT OUTER MEMBRANE RECEPTOR"/>
    <property type="match status" value="1"/>
</dbReference>
<accession>A0A078QXS4</accession>
<dbReference type="InterPro" id="IPR008969">
    <property type="entry name" value="CarboxyPept-like_regulatory"/>
</dbReference>
<keyword evidence="2 8" id="KW-0813">Transport</keyword>
<dbReference type="PROSITE" id="PS00018">
    <property type="entry name" value="EF_HAND_1"/>
    <property type="match status" value="1"/>
</dbReference>
<dbReference type="InterPro" id="IPR012910">
    <property type="entry name" value="Plug_dom"/>
</dbReference>
<evidence type="ECO:0000256" key="5">
    <source>
        <dbReference type="ARBA" id="ARBA00022729"/>
    </source>
</evidence>
<dbReference type="FunFam" id="2.60.40.1120:FF:000003">
    <property type="entry name" value="Outer membrane protein Omp121"/>
    <property type="match status" value="1"/>
</dbReference>
<dbReference type="Gene3D" id="2.60.40.1120">
    <property type="entry name" value="Carboxypeptidase-like, regulatory domain"/>
    <property type="match status" value="1"/>
</dbReference>
<keyword evidence="5 9" id="KW-0732">Signal</keyword>
<dbReference type="PATRIC" id="fig|1339350.3.peg.3963"/>
<dbReference type="Gene3D" id="2.40.170.20">
    <property type="entry name" value="TonB-dependent receptor, beta-barrel domain"/>
    <property type="match status" value="1"/>
</dbReference>
<protein>
    <submittedName>
        <fullName evidence="11">TonB-linked outer membrane, SusC/RagA family protein</fullName>
    </submittedName>
</protein>
<feature type="chain" id="PRO_5001744099" evidence="9">
    <location>
        <begin position="34"/>
        <end position="1108"/>
    </location>
</feature>
<evidence type="ECO:0000256" key="7">
    <source>
        <dbReference type="ARBA" id="ARBA00023237"/>
    </source>
</evidence>
<dbReference type="PROSITE" id="PS52016">
    <property type="entry name" value="TONB_DEPENDENT_REC_3"/>
    <property type="match status" value="1"/>
</dbReference>
<dbReference type="InterPro" id="IPR039426">
    <property type="entry name" value="TonB-dep_rcpt-like"/>
</dbReference>
<evidence type="ECO:0000313" key="12">
    <source>
        <dbReference type="Proteomes" id="UP000028134"/>
    </source>
</evidence>
<keyword evidence="4 8" id="KW-0812">Transmembrane</keyword>
<dbReference type="InterPro" id="IPR036942">
    <property type="entry name" value="Beta-barrel_TonB_sf"/>
</dbReference>
<dbReference type="InterPro" id="IPR023997">
    <property type="entry name" value="TonB-dep_OMP_SusC/RagA_CS"/>
</dbReference>
<dbReference type="Pfam" id="PF07715">
    <property type="entry name" value="Plug"/>
    <property type="match status" value="1"/>
</dbReference>
<dbReference type="GO" id="GO:0044718">
    <property type="term" value="P:siderophore transmembrane transport"/>
    <property type="evidence" value="ECO:0007669"/>
    <property type="project" value="TreeGrafter"/>
</dbReference>
<name>A0A078QXS4_PHOVU</name>
<dbReference type="InterPro" id="IPR018247">
    <property type="entry name" value="EF_Hand_1_Ca_BS"/>
</dbReference>
<dbReference type="GO" id="GO:0009279">
    <property type="term" value="C:cell outer membrane"/>
    <property type="evidence" value="ECO:0007669"/>
    <property type="project" value="UniProtKB-SubCell"/>
</dbReference>
<dbReference type="SUPFAM" id="SSF49464">
    <property type="entry name" value="Carboxypeptidase regulatory domain-like"/>
    <property type="match status" value="1"/>
</dbReference>